<feature type="region of interest" description="Disordered" evidence="1">
    <location>
        <begin position="37"/>
        <end position="72"/>
    </location>
</feature>
<dbReference type="OrthoDB" id="5296742at2"/>
<keyword evidence="3" id="KW-0966">Cell projection</keyword>
<dbReference type="AlphaFoldDB" id="A0A482IZ68"/>
<accession>A0A482IZ68</accession>
<reference evidence="3 4" key="1">
    <citation type="submission" date="2019-03" db="EMBL/GenBank/DDBJ databases">
        <title>Comparative insights into the high quality Complete genome sequence of highly metal resistant Cupriavidus metallidurans strain BS1 isolated from a gold-copper mine.</title>
        <authorList>
            <person name="Mazhar H.S."/>
            <person name="Rensing C."/>
        </authorList>
    </citation>
    <scope>NUCLEOTIDE SEQUENCE [LARGE SCALE GENOMIC DNA]</scope>
    <source>
        <strain evidence="3 4">BS1</strain>
    </source>
</reference>
<name>A0A482IZ68_9BURK</name>
<feature type="domain" description="Flagellar hook-length control protein-like C-terminal" evidence="2">
    <location>
        <begin position="362"/>
        <end position="440"/>
    </location>
</feature>
<evidence type="ECO:0000259" key="2">
    <source>
        <dbReference type="Pfam" id="PF02120"/>
    </source>
</evidence>
<protein>
    <submittedName>
        <fullName evidence="3">Flagellar hook-length control protein FliK</fullName>
    </submittedName>
</protein>
<dbReference type="Pfam" id="PF02120">
    <property type="entry name" value="Flg_hook"/>
    <property type="match status" value="1"/>
</dbReference>
<gene>
    <name evidence="3" type="ORF">DDF84_026610</name>
</gene>
<dbReference type="Proteomes" id="UP000253772">
    <property type="component" value="Chromosome c2"/>
</dbReference>
<feature type="compositionally biased region" description="Low complexity" evidence="1">
    <location>
        <begin position="214"/>
        <end position="225"/>
    </location>
</feature>
<keyword evidence="3" id="KW-0282">Flagellum</keyword>
<evidence type="ECO:0000256" key="1">
    <source>
        <dbReference type="SAM" id="MobiDB-lite"/>
    </source>
</evidence>
<keyword evidence="3" id="KW-0969">Cilium</keyword>
<dbReference type="EMBL" id="CP037901">
    <property type="protein sequence ID" value="QBP13212.1"/>
    <property type="molecule type" value="Genomic_DNA"/>
</dbReference>
<dbReference type="RefSeq" id="WP_017511935.1">
    <property type="nucleotide sequence ID" value="NZ_CP037901.1"/>
</dbReference>
<organism evidence="3 4">
    <name type="scientific">Cupriavidus metallidurans</name>
    <dbReference type="NCBI Taxonomy" id="119219"/>
    <lineage>
        <taxon>Bacteria</taxon>
        <taxon>Pseudomonadati</taxon>
        <taxon>Pseudomonadota</taxon>
        <taxon>Betaproteobacteria</taxon>
        <taxon>Burkholderiales</taxon>
        <taxon>Burkholderiaceae</taxon>
        <taxon>Cupriavidus</taxon>
    </lineage>
</organism>
<evidence type="ECO:0000313" key="4">
    <source>
        <dbReference type="Proteomes" id="UP000253772"/>
    </source>
</evidence>
<evidence type="ECO:0000313" key="3">
    <source>
        <dbReference type="EMBL" id="QBP13212.1"/>
    </source>
</evidence>
<feature type="region of interest" description="Disordered" evidence="1">
    <location>
        <begin position="211"/>
        <end position="276"/>
    </location>
</feature>
<dbReference type="InterPro" id="IPR021136">
    <property type="entry name" value="Flagellar_hook_control-like_C"/>
</dbReference>
<sequence length="447" mass="45885">MSIPIHSQPDAGQLARNDLLTQRTALAVDKLAALMPVQDTNETSSRDTSTDLGTAGRVPGARPGEASAGNTAGAVVTSTRETLSFAARTILDLFANADEAAAALKSATPLATRTEMQSAPLLATKLASLLDQSGMFYEAHLAEWVSGARTLKDITREPQAVLARATANGANPPAPDEPLRQLLALPYSPRAADAVRATMLAAVGLPDAPDGDATGRAGNTAHGAGTANGTGSAGGMAANRAADVSSFGRHPPVTRTITVGDPIPAPDGARTQSLQAAQSYASVADAGNAPRASLLATHASTSEPPAAPPPAQGQIVHPATEGLMRQQLELLAAQQFRWQGEAWSGTQMSWEVSPNPVDEDGAGTQHQARSWTTRLVVQMPGMGMVEASLTLSPSMLDVRVNAPLDDTAARLNAAIPDLHGRLAASGFVVGQITARADTAPTEAGVPS</sequence>
<proteinExistence type="predicted"/>